<accession>A0A6A5ZCV2</accession>
<dbReference type="Pfam" id="PF21762">
    <property type="entry name" value="DEDDh_C"/>
    <property type="match status" value="1"/>
</dbReference>
<dbReference type="EMBL" id="ML977319">
    <property type="protein sequence ID" value="KAF2117340.1"/>
    <property type="molecule type" value="Genomic_DNA"/>
</dbReference>
<keyword evidence="1" id="KW-0479">Metal-binding</keyword>
<evidence type="ECO:0000256" key="1">
    <source>
        <dbReference type="PROSITE-ProRule" id="PRU00047"/>
    </source>
</evidence>
<protein>
    <recommendedName>
        <fullName evidence="2">CCHC-type domain-containing protein</fullName>
    </recommendedName>
</protein>
<dbReference type="PANTHER" id="PTHR28083">
    <property type="entry name" value="GOOD FOR FULL DBP5 ACTIVITY PROTEIN 2"/>
    <property type="match status" value="1"/>
</dbReference>
<dbReference type="OrthoDB" id="5953249at2759"/>
<dbReference type="Proteomes" id="UP000799770">
    <property type="component" value="Unassembled WGS sequence"/>
</dbReference>
<sequence>MSGIDPTSQPTEQASSANNRSVIIQQAAQLFVGLNAVWSLRCALGIPFQGAPDAAKHIIVNVLSCGSFFGDRSKLTEIGLVAFSLHDLQDLVAIGPGYHAENILGRVHFYHYRLISNAHLGISKNVAGSPENNRFGNTRFVDEKQMRDLLQDSFCWPIDATRPELGYCPIVLLGHTLDVHLQLLQQSLNVDISNFGTIVATTDTRQIAREIGMRGPHPTGLGHLMNRFGIAHRNVGTAGNDAAYTAIVSILMALSPELYYNLHPLDPANTAIKTPQAVVDAIEAHSKTATKSSYGVARYCTKCGRTGHVRKYCKTMVQCKKCLAAGREKSSTTHVDSRCGFSP</sequence>
<dbReference type="InterPro" id="IPR001878">
    <property type="entry name" value="Znf_CCHC"/>
</dbReference>
<dbReference type="InterPro" id="IPR048519">
    <property type="entry name" value="Gfd2/YDR514C-like_C"/>
</dbReference>
<proteinExistence type="predicted"/>
<keyword evidence="1" id="KW-0862">Zinc</keyword>
<dbReference type="PANTHER" id="PTHR28083:SF1">
    <property type="entry name" value="GOOD FOR FULL DBP5 ACTIVITY PROTEIN 2"/>
    <property type="match status" value="1"/>
</dbReference>
<name>A0A6A5ZCV2_9PLEO</name>
<organism evidence="3 4">
    <name type="scientific">Lophiotrema nucula</name>
    <dbReference type="NCBI Taxonomy" id="690887"/>
    <lineage>
        <taxon>Eukaryota</taxon>
        <taxon>Fungi</taxon>
        <taxon>Dikarya</taxon>
        <taxon>Ascomycota</taxon>
        <taxon>Pezizomycotina</taxon>
        <taxon>Dothideomycetes</taxon>
        <taxon>Pleosporomycetidae</taxon>
        <taxon>Pleosporales</taxon>
        <taxon>Lophiotremataceae</taxon>
        <taxon>Lophiotrema</taxon>
    </lineage>
</organism>
<dbReference type="InterPro" id="IPR040151">
    <property type="entry name" value="Gfd2/YDR514C-like"/>
</dbReference>
<evidence type="ECO:0000259" key="2">
    <source>
        <dbReference type="PROSITE" id="PS50158"/>
    </source>
</evidence>
<dbReference type="PROSITE" id="PS50158">
    <property type="entry name" value="ZF_CCHC"/>
    <property type="match status" value="1"/>
</dbReference>
<evidence type="ECO:0000313" key="4">
    <source>
        <dbReference type="Proteomes" id="UP000799770"/>
    </source>
</evidence>
<dbReference type="GO" id="GO:0003676">
    <property type="term" value="F:nucleic acid binding"/>
    <property type="evidence" value="ECO:0007669"/>
    <property type="project" value="InterPro"/>
</dbReference>
<evidence type="ECO:0000313" key="3">
    <source>
        <dbReference type="EMBL" id="KAF2117340.1"/>
    </source>
</evidence>
<reference evidence="3" key="1">
    <citation type="journal article" date="2020" name="Stud. Mycol.">
        <title>101 Dothideomycetes genomes: a test case for predicting lifestyles and emergence of pathogens.</title>
        <authorList>
            <person name="Haridas S."/>
            <person name="Albert R."/>
            <person name="Binder M."/>
            <person name="Bloem J."/>
            <person name="Labutti K."/>
            <person name="Salamov A."/>
            <person name="Andreopoulos B."/>
            <person name="Baker S."/>
            <person name="Barry K."/>
            <person name="Bills G."/>
            <person name="Bluhm B."/>
            <person name="Cannon C."/>
            <person name="Castanera R."/>
            <person name="Culley D."/>
            <person name="Daum C."/>
            <person name="Ezra D."/>
            <person name="Gonzalez J."/>
            <person name="Henrissat B."/>
            <person name="Kuo A."/>
            <person name="Liang C."/>
            <person name="Lipzen A."/>
            <person name="Lutzoni F."/>
            <person name="Magnuson J."/>
            <person name="Mondo S."/>
            <person name="Nolan M."/>
            <person name="Ohm R."/>
            <person name="Pangilinan J."/>
            <person name="Park H.-J."/>
            <person name="Ramirez L."/>
            <person name="Alfaro M."/>
            <person name="Sun H."/>
            <person name="Tritt A."/>
            <person name="Yoshinaga Y."/>
            <person name="Zwiers L.-H."/>
            <person name="Turgeon B."/>
            <person name="Goodwin S."/>
            <person name="Spatafora J."/>
            <person name="Crous P."/>
            <person name="Grigoriev I."/>
        </authorList>
    </citation>
    <scope>NUCLEOTIDE SEQUENCE</scope>
    <source>
        <strain evidence="3">CBS 627.86</strain>
    </source>
</reference>
<keyword evidence="1" id="KW-0863">Zinc-finger</keyword>
<gene>
    <name evidence="3" type="ORF">BDV96DRAFT_598253</name>
</gene>
<keyword evidence="4" id="KW-1185">Reference proteome</keyword>
<feature type="domain" description="CCHC-type" evidence="2">
    <location>
        <begin position="300"/>
        <end position="314"/>
    </location>
</feature>
<dbReference type="GO" id="GO:0005634">
    <property type="term" value="C:nucleus"/>
    <property type="evidence" value="ECO:0007669"/>
    <property type="project" value="TreeGrafter"/>
</dbReference>
<dbReference type="GO" id="GO:0008270">
    <property type="term" value="F:zinc ion binding"/>
    <property type="evidence" value="ECO:0007669"/>
    <property type="project" value="UniProtKB-KW"/>
</dbReference>
<dbReference type="AlphaFoldDB" id="A0A6A5ZCV2"/>